<dbReference type="GO" id="GO:0016887">
    <property type="term" value="F:ATP hydrolysis activity"/>
    <property type="evidence" value="ECO:0007669"/>
    <property type="project" value="InterPro"/>
</dbReference>
<dbReference type="OrthoDB" id="9800654at2"/>
<accession>A0A2S0VT49</accession>
<feature type="domain" description="ABC transporter" evidence="7">
    <location>
        <begin position="2"/>
        <end position="197"/>
    </location>
</feature>
<dbReference type="PROSITE" id="PS50893">
    <property type="entry name" value="ABC_TRANSPORTER_2"/>
    <property type="match status" value="1"/>
</dbReference>
<dbReference type="InterPro" id="IPR005895">
    <property type="entry name" value="ABC_transptr_haem_export_CcmA"/>
</dbReference>
<dbReference type="SMART" id="SM00382">
    <property type="entry name" value="AAA"/>
    <property type="match status" value="1"/>
</dbReference>
<dbReference type="GO" id="GO:0017004">
    <property type="term" value="P:cytochrome complex assembly"/>
    <property type="evidence" value="ECO:0007669"/>
    <property type="project" value="UniProtKB-KW"/>
</dbReference>
<dbReference type="PANTHER" id="PTHR43499">
    <property type="entry name" value="ABC TRANSPORTER I FAMILY MEMBER 1"/>
    <property type="match status" value="1"/>
</dbReference>
<dbReference type="SUPFAM" id="SSF52540">
    <property type="entry name" value="P-loop containing nucleoside triphosphate hydrolases"/>
    <property type="match status" value="1"/>
</dbReference>
<evidence type="ECO:0000256" key="5">
    <source>
        <dbReference type="ARBA" id="ARBA00022967"/>
    </source>
</evidence>
<dbReference type="RefSeq" id="WP_108603443.1">
    <property type="nucleotide sequence ID" value="NZ_CP026604.1"/>
</dbReference>
<dbReference type="PANTHER" id="PTHR43499:SF1">
    <property type="entry name" value="ABC TRANSPORTER I FAMILY MEMBER 1"/>
    <property type="match status" value="1"/>
</dbReference>
<evidence type="ECO:0000259" key="7">
    <source>
        <dbReference type="PROSITE" id="PS50893"/>
    </source>
</evidence>
<protein>
    <submittedName>
        <fullName evidence="8">Cytochrome c biogenesis heme-transporting ATPase CcmA</fullName>
    </submittedName>
</protein>
<keyword evidence="2" id="KW-0547">Nucleotide-binding</keyword>
<dbReference type="Pfam" id="PF00005">
    <property type="entry name" value="ABC_tran"/>
    <property type="match status" value="1"/>
</dbReference>
<dbReference type="Gene3D" id="3.40.50.300">
    <property type="entry name" value="P-loop containing nucleotide triphosphate hydrolases"/>
    <property type="match status" value="1"/>
</dbReference>
<sequence length="199" mass="22124">MLSVNQLTCIRNNRVLFEELSFSLLPGQLMYVTGPNGAGKTTLLRSICGLHQYHHGSISLGDLPLSQSLQDVLYIGHKAGINDCLTAVENMRHWSSLTAENDDIDQLVSKVGLAGLENVPVKYLSAGQKRRVALSRLWVSKAKLWILDEPYTSIDAAGIDILNQLFNRHRQAGNMVVVTSHQPLPVDIVDINFALEYRF</sequence>
<reference evidence="8 9" key="1">
    <citation type="submission" date="2018-01" db="EMBL/GenBank/DDBJ databases">
        <title>Genome sequence of a Cantenovulum-like bacteria.</title>
        <authorList>
            <person name="Tan W.R."/>
            <person name="Lau N.-S."/>
            <person name="Go F."/>
            <person name="Amirul A.-A.A."/>
        </authorList>
    </citation>
    <scope>NUCLEOTIDE SEQUENCE [LARGE SCALE GENOMIC DNA]</scope>
    <source>
        <strain evidence="8 9">CCB-QB4</strain>
    </source>
</reference>
<evidence type="ECO:0000256" key="3">
    <source>
        <dbReference type="ARBA" id="ARBA00022748"/>
    </source>
</evidence>
<evidence type="ECO:0000256" key="4">
    <source>
        <dbReference type="ARBA" id="ARBA00022840"/>
    </source>
</evidence>
<evidence type="ECO:0000313" key="8">
    <source>
        <dbReference type="EMBL" id="AWB67396.1"/>
    </source>
</evidence>
<dbReference type="PROSITE" id="PS00211">
    <property type="entry name" value="ABC_TRANSPORTER_1"/>
    <property type="match status" value="1"/>
</dbReference>
<organism evidence="8 9">
    <name type="scientific">Saccharobesus litoralis</name>
    <dbReference type="NCBI Taxonomy" id="2172099"/>
    <lineage>
        <taxon>Bacteria</taxon>
        <taxon>Pseudomonadati</taxon>
        <taxon>Pseudomonadota</taxon>
        <taxon>Gammaproteobacteria</taxon>
        <taxon>Alteromonadales</taxon>
        <taxon>Alteromonadaceae</taxon>
        <taxon>Saccharobesus</taxon>
    </lineage>
</organism>
<dbReference type="GO" id="GO:0005524">
    <property type="term" value="F:ATP binding"/>
    <property type="evidence" value="ECO:0007669"/>
    <property type="project" value="UniProtKB-KW"/>
</dbReference>
<dbReference type="NCBIfam" id="NF010061">
    <property type="entry name" value="PRK13538.1"/>
    <property type="match status" value="1"/>
</dbReference>
<gene>
    <name evidence="8" type="ORF">C2869_13530</name>
</gene>
<evidence type="ECO:0000256" key="2">
    <source>
        <dbReference type="ARBA" id="ARBA00022741"/>
    </source>
</evidence>
<keyword evidence="1" id="KW-0813">Transport</keyword>
<evidence type="ECO:0000256" key="6">
    <source>
        <dbReference type="ARBA" id="ARBA00023136"/>
    </source>
</evidence>
<keyword evidence="4" id="KW-0067">ATP-binding</keyword>
<dbReference type="GO" id="GO:0022857">
    <property type="term" value="F:transmembrane transporter activity"/>
    <property type="evidence" value="ECO:0007669"/>
    <property type="project" value="InterPro"/>
</dbReference>
<proteinExistence type="predicted"/>
<keyword evidence="9" id="KW-1185">Reference proteome</keyword>
<dbReference type="InterPro" id="IPR017871">
    <property type="entry name" value="ABC_transporter-like_CS"/>
</dbReference>
<dbReference type="InterPro" id="IPR003593">
    <property type="entry name" value="AAA+_ATPase"/>
</dbReference>
<evidence type="ECO:0000256" key="1">
    <source>
        <dbReference type="ARBA" id="ARBA00022448"/>
    </source>
</evidence>
<keyword evidence="6" id="KW-0472">Membrane</keyword>
<dbReference type="AlphaFoldDB" id="A0A2S0VT49"/>
<name>A0A2S0VT49_9ALTE</name>
<dbReference type="InterPro" id="IPR027417">
    <property type="entry name" value="P-loop_NTPase"/>
</dbReference>
<dbReference type="Proteomes" id="UP000244441">
    <property type="component" value="Chromosome"/>
</dbReference>
<evidence type="ECO:0000313" key="9">
    <source>
        <dbReference type="Proteomes" id="UP000244441"/>
    </source>
</evidence>
<dbReference type="InterPro" id="IPR003439">
    <property type="entry name" value="ABC_transporter-like_ATP-bd"/>
</dbReference>
<dbReference type="EMBL" id="CP026604">
    <property type="protein sequence ID" value="AWB67396.1"/>
    <property type="molecule type" value="Genomic_DNA"/>
</dbReference>
<dbReference type="NCBIfam" id="TIGR01189">
    <property type="entry name" value="ccmA"/>
    <property type="match status" value="1"/>
</dbReference>
<keyword evidence="3" id="KW-0201">Cytochrome c-type biogenesis</keyword>
<dbReference type="KEGG" id="cate:C2869_13530"/>
<keyword evidence="5" id="KW-1278">Translocase</keyword>